<keyword evidence="6 10" id="KW-1133">Transmembrane helix</keyword>
<feature type="transmembrane region" description="Helical" evidence="12">
    <location>
        <begin position="102"/>
        <end position="127"/>
    </location>
</feature>
<dbReference type="Pfam" id="PF00571">
    <property type="entry name" value="CBS"/>
    <property type="match status" value="2"/>
</dbReference>
<dbReference type="PANTHER" id="PTHR43099:SF6">
    <property type="entry name" value="UPF0053 PROTEIN RV1842C"/>
    <property type="match status" value="1"/>
</dbReference>
<keyword evidence="8 10" id="KW-0472">Membrane</keyword>
<protein>
    <submittedName>
        <fullName evidence="15">Hemolysin family protein</fullName>
    </submittedName>
</protein>
<dbReference type="SMART" id="SM00116">
    <property type="entry name" value="CBS"/>
    <property type="match status" value="2"/>
</dbReference>
<evidence type="ECO:0000256" key="10">
    <source>
        <dbReference type="PROSITE-ProRule" id="PRU01193"/>
    </source>
</evidence>
<proteinExistence type="inferred from homology"/>
<organism evidence="15 16">
    <name type="scientific">Brevibacterium spongiae</name>
    <dbReference type="NCBI Taxonomy" id="2909672"/>
    <lineage>
        <taxon>Bacteria</taxon>
        <taxon>Bacillati</taxon>
        <taxon>Actinomycetota</taxon>
        <taxon>Actinomycetes</taxon>
        <taxon>Micrococcales</taxon>
        <taxon>Brevibacteriaceae</taxon>
        <taxon>Brevibacterium</taxon>
    </lineage>
</organism>
<keyword evidence="5" id="KW-0677">Repeat</keyword>
<keyword evidence="4 10" id="KW-0812">Transmembrane</keyword>
<name>A0ABY5SU48_9MICO</name>
<dbReference type="Pfam" id="PF03471">
    <property type="entry name" value="CorC_HlyC"/>
    <property type="match status" value="1"/>
</dbReference>
<evidence type="ECO:0000256" key="3">
    <source>
        <dbReference type="ARBA" id="ARBA00022475"/>
    </source>
</evidence>
<evidence type="ECO:0000256" key="12">
    <source>
        <dbReference type="SAM" id="Phobius"/>
    </source>
</evidence>
<dbReference type="PANTHER" id="PTHR43099">
    <property type="entry name" value="UPF0053 PROTEIN YRKA"/>
    <property type="match status" value="1"/>
</dbReference>
<feature type="transmembrane region" description="Helical" evidence="12">
    <location>
        <begin position="139"/>
        <end position="161"/>
    </location>
</feature>
<dbReference type="SUPFAM" id="SSF54631">
    <property type="entry name" value="CBS-domain pair"/>
    <property type="match status" value="1"/>
</dbReference>
<reference evidence="15" key="1">
    <citation type="submission" date="2022-03" db="EMBL/GenBank/DDBJ databases">
        <title>Brevibacterium spongiae sp. nov., isolated from marine sponge.</title>
        <authorList>
            <person name="Li Z."/>
            <person name="Zhang M."/>
        </authorList>
    </citation>
    <scope>NUCLEOTIDE SEQUENCE</scope>
    <source>
        <strain evidence="15">WHS-Z9</strain>
    </source>
</reference>
<dbReference type="PROSITE" id="PS51371">
    <property type="entry name" value="CBS"/>
    <property type="match status" value="2"/>
</dbReference>
<dbReference type="SUPFAM" id="SSF56176">
    <property type="entry name" value="FAD-binding/transporter-associated domain-like"/>
    <property type="match status" value="1"/>
</dbReference>
<sequence length="475" mass="50590">MTWLLSLLVGLLVVLLITVVTGYFVAQEFAYMAVDRSRLAARSAAGDRAADRALSITRRTSFMLSGAQLGITVTGLLVGYVAEPLIGTAVGEALGGTPIPQGTGILIGTVLALLVSTLIQMLFGELFPKNLAIARPEALATWLARSTSLYLALFGWLITIFDKASNALLRVLGIEPVHDVDHSATRRDLKHIVAESRESGDLVDDDSLILDRILDFPQQTVAHATVPRSRVDVIDIDTPLTEVRDRMSTGHSRYPVLDADDQVLGTIDLLDVLAEEGPATEGPAPEAPTAEAQTAGVPTTGKTATATEVRSLLRPPVFVPESLTLPDAVAALLEHREQMACVVDEYGGFAGIVTMEDLGEELVGDIADEHDHTIEELIDNGDGTWRAPGIIPLDEVARVLQRELPATSAQTLSGLVIEHAKGFPAVGDEVRIELPLDPADLAGTDTPATAHLVIAVLEVATHVPSALRIGIEVDR</sequence>
<dbReference type="SMART" id="SM01091">
    <property type="entry name" value="CorC_HlyC"/>
    <property type="match status" value="1"/>
</dbReference>
<keyword evidence="7 9" id="KW-0129">CBS domain</keyword>
<evidence type="ECO:0000259" key="14">
    <source>
        <dbReference type="PROSITE" id="PS51846"/>
    </source>
</evidence>
<feature type="domain" description="CBS" evidence="13">
    <location>
        <begin position="312"/>
        <end position="369"/>
    </location>
</feature>
<dbReference type="InterPro" id="IPR044751">
    <property type="entry name" value="Ion_transp-like_CBS"/>
</dbReference>
<dbReference type="InterPro" id="IPR005170">
    <property type="entry name" value="Transptr-assoc_dom"/>
</dbReference>
<evidence type="ECO:0000256" key="8">
    <source>
        <dbReference type="ARBA" id="ARBA00023136"/>
    </source>
</evidence>
<evidence type="ECO:0000256" key="1">
    <source>
        <dbReference type="ARBA" id="ARBA00004651"/>
    </source>
</evidence>
<accession>A0ABY5SU48</accession>
<dbReference type="RefSeq" id="WP_265419161.1">
    <property type="nucleotide sequence ID" value="NZ_CP093443.1"/>
</dbReference>
<evidence type="ECO:0000256" key="7">
    <source>
        <dbReference type="ARBA" id="ARBA00023122"/>
    </source>
</evidence>
<keyword evidence="16" id="KW-1185">Reference proteome</keyword>
<evidence type="ECO:0000256" key="2">
    <source>
        <dbReference type="ARBA" id="ARBA00006337"/>
    </source>
</evidence>
<dbReference type="EMBL" id="CP093443">
    <property type="protein sequence ID" value="UVI36594.1"/>
    <property type="molecule type" value="Genomic_DNA"/>
</dbReference>
<evidence type="ECO:0000256" key="4">
    <source>
        <dbReference type="ARBA" id="ARBA00022692"/>
    </source>
</evidence>
<feature type="region of interest" description="Disordered" evidence="11">
    <location>
        <begin position="277"/>
        <end position="308"/>
    </location>
</feature>
<keyword evidence="3" id="KW-1003">Cell membrane</keyword>
<dbReference type="CDD" id="cd04590">
    <property type="entry name" value="CBS_pair_CorC_HlyC_assoc"/>
    <property type="match status" value="1"/>
</dbReference>
<dbReference type="InterPro" id="IPR046342">
    <property type="entry name" value="CBS_dom_sf"/>
</dbReference>
<gene>
    <name evidence="15" type="ORF">L1F31_02700</name>
</gene>
<feature type="compositionally biased region" description="Low complexity" evidence="11">
    <location>
        <begin position="277"/>
        <end position="296"/>
    </location>
</feature>
<comment type="similarity">
    <text evidence="2">Belongs to the UPF0053 family.</text>
</comment>
<evidence type="ECO:0000259" key="13">
    <source>
        <dbReference type="PROSITE" id="PS51371"/>
    </source>
</evidence>
<evidence type="ECO:0000313" key="16">
    <source>
        <dbReference type="Proteomes" id="UP001064879"/>
    </source>
</evidence>
<feature type="domain" description="CBS" evidence="13">
    <location>
        <begin position="227"/>
        <end position="286"/>
    </location>
</feature>
<dbReference type="InterPro" id="IPR036318">
    <property type="entry name" value="FAD-bd_PCMH-like_sf"/>
</dbReference>
<dbReference type="PROSITE" id="PS51846">
    <property type="entry name" value="CNNM"/>
    <property type="match status" value="1"/>
</dbReference>
<evidence type="ECO:0000256" key="6">
    <source>
        <dbReference type="ARBA" id="ARBA00022989"/>
    </source>
</evidence>
<dbReference type="Pfam" id="PF01595">
    <property type="entry name" value="CNNM"/>
    <property type="match status" value="1"/>
</dbReference>
<dbReference type="Proteomes" id="UP001064879">
    <property type="component" value="Chromosome"/>
</dbReference>
<evidence type="ECO:0000313" key="15">
    <source>
        <dbReference type="EMBL" id="UVI36594.1"/>
    </source>
</evidence>
<dbReference type="InterPro" id="IPR051676">
    <property type="entry name" value="UPF0053_domain"/>
</dbReference>
<evidence type="ECO:0000256" key="9">
    <source>
        <dbReference type="PROSITE-ProRule" id="PRU00703"/>
    </source>
</evidence>
<comment type="subcellular location">
    <subcellularLocation>
        <location evidence="1">Cell membrane</location>
        <topology evidence="1">Multi-pass membrane protein</topology>
    </subcellularLocation>
</comment>
<evidence type="ECO:0000256" key="5">
    <source>
        <dbReference type="ARBA" id="ARBA00022737"/>
    </source>
</evidence>
<dbReference type="Gene3D" id="3.30.465.10">
    <property type="match status" value="1"/>
</dbReference>
<feature type="transmembrane region" description="Helical" evidence="12">
    <location>
        <begin position="6"/>
        <end position="26"/>
    </location>
</feature>
<feature type="transmembrane region" description="Helical" evidence="12">
    <location>
        <begin position="62"/>
        <end position="82"/>
    </location>
</feature>
<dbReference type="InterPro" id="IPR002550">
    <property type="entry name" value="CNNM"/>
</dbReference>
<feature type="domain" description="CNNM transmembrane" evidence="14">
    <location>
        <begin position="3"/>
        <end position="206"/>
    </location>
</feature>
<evidence type="ECO:0000256" key="11">
    <source>
        <dbReference type="SAM" id="MobiDB-lite"/>
    </source>
</evidence>
<dbReference type="InterPro" id="IPR000644">
    <property type="entry name" value="CBS_dom"/>
</dbReference>
<dbReference type="Gene3D" id="3.10.580.10">
    <property type="entry name" value="CBS-domain"/>
    <property type="match status" value="1"/>
</dbReference>
<dbReference type="InterPro" id="IPR016169">
    <property type="entry name" value="FAD-bd_PCMH_sub2"/>
</dbReference>